<keyword evidence="3 10" id="KW-0489">Methyltransferase</keyword>
<evidence type="ECO:0000256" key="6">
    <source>
        <dbReference type="ARBA" id="ARBA00022968"/>
    </source>
</evidence>
<dbReference type="Pfam" id="PF03141">
    <property type="entry name" value="Methyltransf_29"/>
    <property type="match status" value="2"/>
</dbReference>
<dbReference type="PANTHER" id="PTHR10108:SF1059">
    <property type="entry name" value="METHYLTRANSFERASE PMT15-RELATED"/>
    <property type="match status" value="1"/>
</dbReference>
<reference evidence="11 12" key="1">
    <citation type="submission" date="2024-01" db="EMBL/GenBank/DDBJ databases">
        <title>Genome assemblies of Stephania.</title>
        <authorList>
            <person name="Yang L."/>
        </authorList>
    </citation>
    <scope>NUCLEOTIDE SEQUENCE [LARGE SCALE GENOMIC DNA]</scope>
    <source>
        <strain evidence="11">JXDWG</strain>
        <tissue evidence="11">Leaf</tissue>
    </source>
</reference>
<evidence type="ECO:0000256" key="4">
    <source>
        <dbReference type="ARBA" id="ARBA00022679"/>
    </source>
</evidence>
<keyword evidence="8 10" id="KW-0472">Membrane</keyword>
<dbReference type="SUPFAM" id="SSF53335">
    <property type="entry name" value="S-adenosyl-L-methionine-dependent methyltransferases"/>
    <property type="match status" value="1"/>
</dbReference>
<dbReference type="InterPro" id="IPR004159">
    <property type="entry name" value="Put_SAM_MeTrfase"/>
</dbReference>
<keyword evidence="12" id="KW-1185">Reference proteome</keyword>
<dbReference type="InterPro" id="IPR029063">
    <property type="entry name" value="SAM-dependent_MTases_sf"/>
</dbReference>
<dbReference type="GO" id="GO:0005789">
    <property type="term" value="C:endoplasmic reticulum membrane"/>
    <property type="evidence" value="ECO:0007669"/>
    <property type="project" value="UniProtKB-SubCell"/>
</dbReference>
<keyword evidence="4 10" id="KW-0808">Transferase</keyword>
<dbReference type="GO" id="GO:0008168">
    <property type="term" value="F:methyltransferase activity"/>
    <property type="evidence" value="ECO:0007669"/>
    <property type="project" value="UniProtKB-UniRule"/>
</dbReference>
<feature type="transmembrane region" description="Helical" evidence="10">
    <location>
        <begin position="19"/>
        <end position="38"/>
    </location>
</feature>
<organism evidence="11 12">
    <name type="scientific">Stephania cephalantha</name>
    <dbReference type="NCBI Taxonomy" id="152367"/>
    <lineage>
        <taxon>Eukaryota</taxon>
        <taxon>Viridiplantae</taxon>
        <taxon>Streptophyta</taxon>
        <taxon>Embryophyta</taxon>
        <taxon>Tracheophyta</taxon>
        <taxon>Spermatophyta</taxon>
        <taxon>Magnoliopsida</taxon>
        <taxon>Ranunculales</taxon>
        <taxon>Menispermaceae</taxon>
        <taxon>Menispermoideae</taxon>
        <taxon>Cissampelideae</taxon>
        <taxon>Stephania</taxon>
    </lineage>
</organism>
<protein>
    <recommendedName>
        <fullName evidence="10">Methyltransferase</fullName>
        <ecNumber evidence="10">2.1.1.-</ecNumber>
    </recommendedName>
</protein>
<evidence type="ECO:0000256" key="8">
    <source>
        <dbReference type="ARBA" id="ARBA00023136"/>
    </source>
</evidence>
<keyword evidence="7 10" id="KW-1133">Transmembrane helix</keyword>
<name>A0AAP0K8A0_9MAGN</name>
<proteinExistence type="inferred from homology"/>
<comment type="subcellular location">
    <subcellularLocation>
        <location evidence="1">Endoplasmic reticulum membrane</location>
        <topology evidence="1">Single-pass type II membrane protein</topology>
    </subcellularLocation>
    <subcellularLocation>
        <location evidence="10">Membrane</location>
        <topology evidence="10">Single-pass type II membrane protein</topology>
    </subcellularLocation>
</comment>
<evidence type="ECO:0000256" key="10">
    <source>
        <dbReference type="RuleBase" id="RU366043"/>
    </source>
</evidence>
<evidence type="ECO:0000256" key="1">
    <source>
        <dbReference type="ARBA" id="ARBA00004648"/>
    </source>
</evidence>
<dbReference type="GO" id="GO:0032259">
    <property type="term" value="P:methylation"/>
    <property type="evidence" value="ECO:0007669"/>
    <property type="project" value="UniProtKB-KW"/>
</dbReference>
<comment type="caution">
    <text evidence="11">The sequence shown here is derived from an EMBL/GenBank/DDBJ whole genome shotgun (WGS) entry which is preliminary data.</text>
</comment>
<evidence type="ECO:0000256" key="7">
    <source>
        <dbReference type="ARBA" id="ARBA00022989"/>
    </source>
</evidence>
<evidence type="ECO:0000256" key="9">
    <source>
        <dbReference type="ARBA" id="ARBA00023180"/>
    </source>
</evidence>
<dbReference type="EC" id="2.1.1.-" evidence="10"/>
<gene>
    <name evidence="11" type="ORF">Scep_006504</name>
</gene>
<evidence type="ECO:0000256" key="2">
    <source>
        <dbReference type="ARBA" id="ARBA00008361"/>
    </source>
</evidence>
<evidence type="ECO:0000256" key="5">
    <source>
        <dbReference type="ARBA" id="ARBA00022692"/>
    </source>
</evidence>
<evidence type="ECO:0000256" key="3">
    <source>
        <dbReference type="ARBA" id="ARBA00022603"/>
    </source>
</evidence>
<dbReference type="EMBL" id="JBBNAG010000003">
    <property type="protein sequence ID" value="KAK9147747.1"/>
    <property type="molecule type" value="Genomic_DNA"/>
</dbReference>
<evidence type="ECO:0000313" key="12">
    <source>
        <dbReference type="Proteomes" id="UP001419268"/>
    </source>
</evidence>
<dbReference type="Gene3D" id="3.40.50.150">
    <property type="entry name" value="Vaccinia Virus protein VP39"/>
    <property type="match status" value="1"/>
</dbReference>
<keyword evidence="5 10" id="KW-0812">Transmembrane</keyword>
<dbReference type="PANTHER" id="PTHR10108">
    <property type="entry name" value="SAM-DEPENDENT METHYLTRANSFERASE"/>
    <property type="match status" value="1"/>
</dbReference>
<accession>A0AAP0K8A0</accession>
<dbReference type="AlphaFoldDB" id="A0AAP0K8A0"/>
<sequence>MAFVLQNFKAKHMKTNAKLFSIVTVTLLCSIFYIIGLYQHTSTPFQSTTTTTTTTIHKCSVSSPNPTNSTNTQFPASPVLDFSTHHSLDHQPNTQIAKRAFPICDAELSEYTPCEDLQRSLKYPRERLEYRERHCPEKSELLRCRVAAPYGYRGVFAWPLSRDFAWYANAPHKHLTVEKAGQNWIKFEGDRFRFPGGGTMFPNGADAYIDEIGKLVDLEGGEIRTAIDTGCGVASWGAYLLSRDILTMSFAPKDSHEAQVQFALERGVPALIGVIATKRLPYPSRAFDMAHCSRCLIPWAQHEGQYLIEIDRILRPGGYWILSGPPINGRNHWKGWARTIEDLQAEQSSIESVAKSLCWKKIKEKNDIAVWQKPTNHIHCKVNRKVFKSPQFCKAQDPDNAWYVKLETCITPLPDAYDIKETAGGKLAKWPQRLTATPPRIASGSLEGITEEIFKKDTQLWRKRVAYYKSVSSQLEEKGRYRNLLDMNAYLGGFAAALVDDPSWVMNIVPPEAKINTLGVVYERGLIGTYQNWYIHQTPSSNQQIDGEIFFVLLLISICFNCRCEAMSTYPRTYDLLHGDSVFSLYQDRCEMEDILLEMDRILRPEGTVILRDDVDILLKVKSITDGLKWESRIADHEDGPHNREKILFAVKLYWTAPAPDPDKPLTD</sequence>
<evidence type="ECO:0000313" key="11">
    <source>
        <dbReference type="EMBL" id="KAK9147747.1"/>
    </source>
</evidence>
<dbReference type="GO" id="GO:0005768">
    <property type="term" value="C:endosome"/>
    <property type="evidence" value="ECO:0007669"/>
    <property type="project" value="TreeGrafter"/>
</dbReference>
<comment type="similarity">
    <text evidence="2 10">Belongs to the methyltransferase superfamily.</text>
</comment>
<dbReference type="Proteomes" id="UP001419268">
    <property type="component" value="Unassembled WGS sequence"/>
</dbReference>
<dbReference type="FunFam" id="3.40.50.150:FF:000123">
    <property type="entry name" value="Putative methyltransferase PMT15"/>
    <property type="match status" value="1"/>
</dbReference>
<keyword evidence="6 10" id="KW-0735">Signal-anchor</keyword>
<keyword evidence="9 10" id="KW-0325">Glycoprotein</keyword>
<dbReference type="GO" id="GO:0005802">
    <property type="term" value="C:trans-Golgi network"/>
    <property type="evidence" value="ECO:0007669"/>
    <property type="project" value="TreeGrafter"/>
</dbReference>